<dbReference type="Gene3D" id="3.40.50.720">
    <property type="entry name" value="NAD(P)-binding Rossmann-like Domain"/>
    <property type="match status" value="1"/>
</dbReference>
<dbReference type="GO" id="GO:0016616">
    <property type="term" value="F:oxidoreductase activity, acting on the CH-OH group of donors, NAD or NADP as acceptor"/>
    <property type="evidence" value="ECO:0007669"/>
    <property type="project" value="TreeGrafter"/>
</dbReference>
<dbReference type="PANTHER" id="PTHR42760">
    <property type="entry name" value="SHORT-CHAIN DEHYDROGENASES/REDUCTASES FAMILY MEMBER"/>
    <property type="match status" value="1"/>
</dbReference>
<dbReference type="CDD" id="cd05233">
    <property type="entry name" value="SDR_c"/>
    <property type="match status" value="1"/>
</dbReference>
<evidence type="ECO:0000313" key="4">
    <source>
        <dbReference type="Proteomes" id="UP000738349"/>
    </source>
</evidence>
<evidence type="ECO:0000313" key="3">
    <source>
        <dbReference type="EMBL" id="KAH7110703.1"/>
    </source>
</evidence>
<dbReference type="InterPro" id="IPR036291">
    <property type="entry name" value="NAD(P)-bd_dom_sf"/>
</dbReference>
<comment type="caution">
    <text evidence="3">The sequence shown here is derived from an EMBL/GenBank/DDBJ whole genome shotgun (WGS) entry which is preliminary data.</text>
</comment>
<keyword evidence="2" id="KW-0521">NADP</keyword>
<evidence type="ECO:0000256" key="2">
    <source>
        <dbReference type="ARBA" id="ARBA00022857"/>
    </source>
</evidence>
<evidence type="ECO:0000256" key="1">
    <source>
        <dbReference type="ARBA" id="ARBA00006484"/>
    </source>
</evidence>
<name>A0A9P9I7G1_9HYPO</name>
<protein>
    <submittedName>
        <fullName evidence="3">Oxidoreductase</fullName>
    </submittedName>
</protein>
<dbReference type="Pfam" id="PF13561">
    <property type="entry name" value="adh_short_C2"/>
    <property type="match status" value="1"/>
</dbReference>
<accession>A0A9P9I7G1</accession>
<dbReference type="FunFam" id="3.40.50.720:FF:000084">
    <property type="entry name" value="Short-chain dehydrogenase reductase"/>
    <property type="match status" value="1"/>
</dbReference>
<dbReference type="PRINTS" id="PR00081">
    <property type="entry name" value="GDHRDH"/>
</dbReference>
<dbReference type="PRINTS" id="PR00080">
    <property type="entry name" value="SDRFAMILY"/>
</dbReference>
<proteinExistence type="inferred from homology"/>
<dbReference type="EMBL" id="JAGMUV010000044">
    <property type="protein sequence ID" value="KAH7110703.1"/>
    <property type="molecule type" value="Genomic_DNA"/>
</dbReference>
<dbReference type="InterPro" id="IPR002347">
    <property type="entry name" value="SDR_fam"/>
</dbReference>
<dbReference type="AlphaFoldDB" id="A0A9P9I7G1"/>
<dbReference type="Proteomes" id="UP000738349">
    <property type="component" value="Unassembled WGS sequence"/>
</dbReference>
<gene>
    <name evidence="3" type="ORF">EDB81DRAFT_849127</name>
</gene>
<dbReference type="OrthoDB" id="5840532at2759"/>
<organism evidence="3 4">
    <name type="scientific">Dactylonectria macrodidyma</name>
    <dbReference type="NCBI Taxonomy" id="307937"/>
    <lineage>
        <taxon>Eukaryota</taxon>
        <taxon>Fungi</taxon>
        <taxon>Dikarya</taxon>
        <taxon>Ascomycota</taxon>
        <taxon>Pezizomycotina</taxon>
        <taxon>Sordariomycetes</taxon>
        <taxon>Hypocreomycetidae</taxon>
        <taxon>Hypocreales</taxon>
        <taxon>Nectriaceae</taxon>
        <taxon>Dactylonectria</taxon>
    </lineage>
</organism>
<sequence length="263" mass="27958">MAKLLTGTALVTGAGAGIGQATSVAFVRHGIQKLALLDIDDTGLDRTADLISQHKAEGVQLLRIKVDISDDKSVITAIQKVVDTFGRIDIAVNNAGIGGPIVSSANMTVEEYRKVIDINMIGLWVSQREEIKQMLRQDPTQNCYGGVNRGVIVNMSFIFGLISPSASTPASPYSTSKHGVVAITRNDANSFAKDGIRINAICPGYVATRNLEATVTESQVMRQELDKVPMGRLASASEIAEVISFLASPMSSYMTGSTVVVDG</sequence>
<reference evidence="3" key="1">
    <citation type="journal article" date="2021" name="Nat. Commun.">
        <title>Genetic determinants of endophytism in the Arabidopsis root mycobiome.</title>
        <authorList>
            <person name="Mesny F."/>
            <person name="Miyauchi S."/>
            <person name="Thiergart T."/>
            <person name="Pickel B."/>
            <person name="Atanasova L."/>
            <person name="Karlsson M."/>
            <person name="Huettel B."/>
            <person name="Barry K.W."/>
            <person name="Haridas S."/>
            <person name="Chen C."/>
            <person name="Bauer D."/>
            <person name="Andreopoulos W."/>
            <person name="Pangilinan J."/>
            <person name="LaButti K."/>
            <person name="Riley R."/>
            <person name="Lipzen A."/>
            <person name="Clum A."/>
            <person name="Drula E."/>
            <person name="Henrissat B."/>
            <person name="Kohler A."/>
            <person name="Grigoriev I.V."/>
            <person name="Martin F.M."/>
            <person name="Hacquard S."/>
        </authorList>
    </citation>
    <scope>NUCLEOTIDE SEQUENCE</scope>
    <source>
        <strain evidence="3">MPI-CAGE-AT-0147</strain>
    </source>
</reference>
<keyword evidence="4" id="KW-1185">Reference proteome</keyword>
<comment type="similarity">
    <text evidence="1">Belongs to the short-chain dehydrogenases/reductases (SDR) family.</text>
</comment>
<dbReference type="SUPFAM" id="SSF51735">
    <property type="entry name" value="NAD(P)-binding Rossmann-fold domains"/>
    <property type="match status" value="1"/>
</dbReference>